<comment type="similarity">
    <text evidence="1">Belongs to the sigma-70 factor family. ECF subfamily.</text>
</comment>
<evidence type="ECO:0000256" key="1">
    <source>
        <dbReference type="ARBA" id="ARBA00010641"/>
    </source>
</evidence>
<name>A0A5P8KFL6_9ACTN</name>
<dbReference type="InterPro" id="IPR013249">
    <property type="entry name" value="RNA_pol_sigma70_r4_t2"/>
</dbReference>
<evidence type="ECO:0000259" key="7">
    <source>
        <dbReference type="Pfam" id="PF08281"/>
    </source>
</evidence>
<dbReference type="Gene3D" id="1.10.1740.10">
    <property type="match status" value="1"/>
</dbReference>
<dbReference type="Pfam" id="PF04542">
    <property type="entry name" value="Sigma70_r2"/>
    <property type="match status" value="1"/>
</dbReference>
<keyword evidence="2" id="KW-0805">Transcription regulation</keyword>
<dbReference type="Proteomes" id="UP000327294">
    <property type="component" value="Chromosome"/>
</dbReference>
<accession>A0A5P8KFL6</accession>
<dbReference type="NCBIfam" id="TIGR02937">
    <property type="entry name" value="sigma70-ECF"/>
    <property type="match status" value="1"/>
</dbReference>
<dbReference type="InterPro" id="IPR014284">
    <property type="entry name" value="RNA_pol_sigma-70_dom"/>
</dbReference>
<evidence type="ECO:0000259" key="6">
    <source>
        <dbReference type="Pfam" id="PF04542"/>
    </source>
</evidence>
<dbReference type="EMBL" id="CP045096">
    <property type="protein sequence ID" value="QFR02134.1"/>
    <property type="molecule type" value="Genomic_DNA"/>
</dbReference>
<dbReference type="InterPro" id="IPR036388">
    <property type="entry name" value="WH-like_DNA-bd_sf"/>
</dbReference>
<keyword evidence="3" id="KW-0731">Sigma factor</keyword>
<keyword evidence="4" id="KW-0804">Transcription</keyword>
<feature type="compositionally biased region" description="Basic and acidic residues" evidence="5">
    <location>
        <begin position="1"/>
        <end position="12"/>
    </location>
</feature>
<proteinExistence type="inferred from homology"/>
<keyword evidence="9" id="KW-1185">Reference proteome</keyword>
<dbReference type="Pfam" id="PF08281">
    <property type="entry name" value="Sigma70_r4_2"/>
    <property type="match status" value="1"/>
</dbReference>
<reference evidence="8 9" key="1">
    <citation type="submission" date="2019-10" db="EMBL/GenBank/DDBJ databases">
        <title>Streptomyces sp. strain GY16 isolated from leaves of Broussonetia papyrifera.</title>
        <authorList>
            <person name="Mo P."/>
        </authorList>
    </citation>
    <scope>NUCLEOTIDE SEQUENCE [LARGE SCALE GENOMIC DNA]</scope>
    <source>
        <strain evidence="8 9">GY16</strain>
    </source>
</reference>
<feature type="domain" description="RNA polymerase sigma factor 70 region 4 type 2" evidence="7">
    <location>
        <begin position="144"/>
        <end position="190"/>
    </location>
</feature>
<dbReference type="InterPro" id="IPR007627">
    <property type="entry name" value="RNA_pol_sigma70_r2"/>
</dbReference>
<sequence>MTGTAHEAHEAHEEEPDPPAAQDSTSVETSLARGADGDKNAFTGVYEALARPVMGLACRILHDPAQAEEVTQDVMVEVRRTADRYRPGRGSAKGWVLTLAHRRAVDRVRHAQAATQRELRAGAVIAGREHDEVAETVEDDDERRRAQECLDQLARLYRIPLTLAYYRGQTYVEVAATLSAPAGTVKSRMRTGPRLLRDCLGARS</sequence>
<dbReference type="InterPro" id="IPR039425">
    <property type="entry name" value="RNA_pol_sigma-70-like"/>
</dbReference>
<organism evidence="8 9">
    <name type="scientific">Streptomyces phaeolivaceus</name>
    <dbReference type="NCBI Taxonomy" id="2653200"/>
    <lineage>
        <taxon>Bacteria</taxon>
        <taxon>Bacillati</taxon>
        <taxon>Actinomycetota</taxon>
        <taxon>Actinomycetes</taxon>
        <taxon>Kitasatosporales</taxon>
        <taxon>Streptomycetaceae</taxon>
        <taxon>Streptomyces</taxon>
    </lineage>
</organism>
<dbReference type="KEGG" id="sphv:F9278_45015"/>
<evidence type="ECO:0000256" key="5">
    <source>
        <dbReference type="SAM" id="MobiDB-lite"/>
    </source>
</evidence>
<evidence type="ECO:0000256" key="4">
    <source>
        <dbReference type="ARBA" id="ARBA00023163"/>
    </source>
</evidence>
<dbReference type="AlphaFoldDB" id="A0A5P8KFL6"/>
<dbReference type="RefSeq" id="WP_152173454.1">
    <property type="nucleotide sequence ID" value="NZ_CP045096.1"/>
</dbReference>
<dbReference type="InterPro" id="IPR013325">
    <property type="entry name" value="RNA_pol_sigma_r2"/>
</dbReference>
<evidence type="ECO:0000313" key="8">
    <source>
        <dbReference type="EMBL" id="QFR02134.1"/>
    </source>
</evidence>
<evidence type="ECO:0000313" key="9">
    <source>
        <dbReference type="Proteomes" id="UP000327294"/>
    </source>
</evidence>
<dbReference type="Gene3D" id="1.10.10.10">
    <property type="entry name" value="Winged helix-like DNA-binding domain superfamily/Winged helix DNA-binding domain"/>
    <property type="match status" value="1"/>
</dbReference>
<dbReference type="SUPFAM" id="SSF88659">
    <property type="entry name" value="Sigma3 and sigma4 domains of RNA polymerase sigma factors"/>
    <property type="match status" value="1"/>
</dbReference>
<feature type="domain" description="RNA polymerase sigma-70 region 2" evidence="6">
    <location>
        <begin position="46"/>
        <end position="112"/>
    </location>
</feature>
<dbReference type="PANTHER" id="PTHR43133:SF66">
    <property type="entry name" value="ECF RNA POLYMERASE SIGMA FACTOR SIGK"/>
    <property type="match status" value="1"/>
</dbReference>
<gene>
    <name evidence="8" type="ORF">F9278_45015</name>
</gene>
<evidence type="ECO:0000256" key="2">
    <source>
        <dbReference type="ARBA" id="ARBA00023015"/>
    </source>
</evidence>
<dbReference type="InterPro" id="IPR013324">
    <property type="entry name" value="RNA_pol_sigma_r3/r4-like"/>
</dbReference>
<dbReference type="SUPFAM" id="SSF88946">
    <property type="entry name" value="Sigma2 domain of RNA polymerase sigma factors"/>
    <property type="match status" value="1"/>
</dbReference>
<dbReference type="GO" id="GO:0006352">
    <property type="term" value="P:DNA-templated transcription initiation"/>
    <property type="evidence" value="ECO:0007669"/>
    <property type="project" value="InterPro"/>
</dbReference>
<dbReference type="GO" id="GO:0016987">
    <property type="term" value="F:sigma factor activity"/>
    <property type="evidence" value="ECO:0007669"/>
    <property type="project" value="UniProtKB-KW"/>
</dbReference>
<evidence type="ECO:0000256" key="3">
    <source>
        <dbReference type="ARBA" id="ARBA00023082"/>
    </source>
</evidence>
<dbReference type="PANTHER" id="PTHR43133">
    <property type="entry name" value="RNA POLYMERASE ECF-TYPE SIGMA FACTO"/>
    <property type="match status" value="1"/>
</dbReference>
<protein>
    <submittedName>
        <fullName evidence="8">Sigma-70 family RNA polymerase sigma factor</fullName>
    </submittedName>
</protein>
<feature type="region of interest" description="Disordered" evidence="5">
    <location>
        <begin position="1"/>
        <end position="38"/>
    </location>
</feature>
<dbReference type="GO" id="GO:0003677">
    <property type="term" value="F:DNA binding"/>
    <property type="evidence" value="ECO:0007669"/>
    <property type="project" value="InterPro"/>
</dbReference>